<dbReference type="EMBL" id="CAUEEQ010029144">
    <property type="protein sequence ID" value="CAJ0948864.1"/>
    <property type="molecule type" value="Genomic_DNA"/>
</dbReference>
<comment type="catalytic activity">
    <reaction evidence="7">
        <text>L-threonyl-[protein] + ATP = O-phospho-L-threonyl-[protein] + ADP + H(+)</text>
        <dbReference type="Rhea" id="RHEA:46608"/>
        <dbReference type="Rhea" id="RHEA-COMP:11060"/>
        <dbReference type="Rhea" id="RHEA-COMP:11605"/>
        <dbReference type="ChEBI" id="CHEBI:15378"/>
        <dbReference type="ChEBI" id="CHEBI:30013"/>
        <dbReference type="ChEBI" id="CHEBI:30616"/>
        <dbReference type="ChEBI" id="CHEBI:61977"/>
        <dbReference type="ChEBI" id="CHEBI:456216"/>
        <dbReference type="EC" id="2.7.11.1"/>
    </reaction>
</comment>
<dbReference type="PANTHER" id="PTHR24356">
    <property type="entry name" value="SERINE/THREONINE-PROTEIN KINASE"/>
    <property type="match status" value="1"/>
</dbReference>
<comment type="catalytic activity">
    <reaction evidence="8">
        <text>L-seryl-[protein] + ATP = O-phospho-L-seryl-[protein] + ADP + H(+)</text>
        <dbReference type="Rhea" id="RHEA:17989"/>
        <dbReference type="Rhea" id="RHEA-COMP:9863"/>
        <dbReference type="Rhea" id="RHEA-COMP:11604"/>
        <dbReference type="ChEBI" id="CHEBI:15378"/>
        <dbReference type="ChEBI" id="CHEBI:29999"/>
        <dbReference type="ChEBI" id="CHEBI:30616"/>
        <dbReference type="ChEBI" id="CHEBI:83421"/>
        <dbReference type="ChEBI" id="CHEBI:456216"/>
        <dbReference type="EC" id="2.7.11.1"/>
    </reaction>
</comment>
<sequence>MGPLSVPLARLYFAEAVLAVEYLHSYGVVQRDLKLEKHIKVTHFGLSKVGIKIPKTNIYKELVEDITREFMDHEICGTPYYFAPELILKEGYGRPVDWWSLGTILHELLMGFVPFDGDSLTELYESVTNGQIYSSSLAEIGM</sequence>
<evidence type="ECO:0000256" key="5">
    <source>
        <dbReference type="ARBA" id="ARBA00022777"/>
    </source>
</evidence>
<dbReference type="PROSITE" id="PS50011">
    <property type="entry name" value="PROTEIN_KINASE_DOM"/>
    <property type="match status" value="1"/>
</dbReference>
<dbReference type="SMART" id="SM00220">
    <property type="entry name" value="S_TKc"/>
    <property type="match status" value="1"/>
</dbReference>
<evidence type="ECO:0000259" key="9">
    <source>
        <dbReference type="PROSITE" id="PS50011"/>
    </source>
</evidence>
<evidence type="ECO:0000256" key="6">
    <source>
        <dbReference type="ARBA" id="ARBA00022840"/>
    </source>
</evidence>
<proteinExistence type="predicted"/>
<dbReference type="Proteomes" id="UP001176940">
    <property type="component" value="Unassembled WGS sequence"/>
</dbReference>
<name>A0ABN9LVK3_9NEOB</name>
<feature type="domain" description="Protein kinase" evidence="9">
    <location>
        <begin position="1"/>
        <end position="142"/>
    </location>
</feature>
<dbReference type="InterPro" id="IPR050236">
    <property type="entry name" value="Ser_Thr_kinase_AGC"/>
</dbReference>
<keyword evidence="3" id="KW-0808">Transferase</keyword>
<keyword evidence="2" id="KW-0723">Serine/threonine-protein kinase</keyword>
<dbReference type="EC" id="2.7.11.1" evidence="1"/>
<accession>A0ABN9LVK3</accession>
<dbReference type="InterPro" id="IPR000719">
    <property type="entry name" value="Prot_kinase_dom"/>
</dbReference>
<evidence type="ECO:0000256" key="7">
    <source>
        <dbReference type="ARBA" id="ARBA00047899"/>
    </source>
</evidence>
<dbReference type="Pfam" id="PF00069">
    <property type="entry name" value="Pkinase"/>
    <property type="match status" value="1"/>
</dbReference>
<evidence type="ECO:0000313" key="10">
    <source>
        <dbReference type="EMBL" id="CAJ0948864.1"/>
    </source>
</evidence>
<evidence type="ECO:0000313" key="11">
    <source>
        <dbReference type="Proteomes" id="UP001176940"/>
    </source>
</evidence>
<keyword evidence="5" id="KW-0418">Kinase</keyword>
<gene>
    <name evidence="10" type="ORF">RIMI_LOCUS12345911</name>
</gene>
<evidence type="ECO:0000256" key="1">
    <source>
        <dbReference type="ARBA" id="ARBA00012513"/>
    </source>
</evidence>
<keyword evidence="4" id="KW-0547">Nucleotide-binding</keyword>
<dbReference type="Gene3D" id="1.10.510.10">
    <property type="entry name" value="Transferase(Phosphotransferase) domain 1"/>
    <property type="match status" value="1"/>
</dbReference>
<dbReference type="InterPro" id="IPR011009">
    <property type="entry name" value="Kinase-like_dom_sf"/>
</dbReference>
<evidence type="ECO:0000256" key="8">
    <source>
        <dbReference type="ARBA" id="ARBA00048679"/>
    </source>
</evidence>
<keyword evidence="11" id="KW-1185">Reference proteome</keyword>
<reference evidence="10" key="1">
    <citation type="submission" date="2023-07" db="EMBL/GenBank/DDBJ databases">
        <authorList>
            <person name="Stuckert A."/>
        </authorList>
    </citation>
    <scope>NUCLEOTIDE SEQUENCE</scope>
</reference>
<dbReference type="SUPFAM" id="SSF56112">
    <property type="entry name" value="Protein kinase-like (PK-like)"/>
    <property type="match status" value="1"/>
</dbReference>
<keyword evidence="6" id="KW-0067">ATP-binding</keyword>
<comment type="caution">
    <text evidence="10">The sequence shown here is derived from an EMBL/GenBank/DDBJ whole genome shotgun (WGS) entry which is preliminary data.</text>
</comment>
<dbReference type="PANTHER" id="PTHR24356:SF414">
    <property type="entry name" value="NON-SPECIFIC SERINE_THREONINE PROTEIN KINASE"/>
    <property type="match status" value="1"/>
</dbReference>
<evidence type="ECO:0000256" key="4">
    <source>
        <dbReference type="ARBA" id="ARBA00022741"/>
    </source>
</evidence>
<evidence type="ECO:0000256" key="2">
    <source>
        <dbReference type="ARBA" id="ARBA00022527"/>
    </source>
</evidence>
<organism evidence="10 11">
    <name type="scientific">Ranitomeya imitator</name>
    <name type="common">mimic poison frog</name>
    <dbReference type="NCBI Taxonomy" id="111125"/>
    <lineage>
        <taxon>Eukaryota</taxon>
        <taxon>Metazoa</taxon>
        <taxon>Chordata</taxon>
        <taxon>Craniata</taxon>
        <taxon>Vertebrata</taxon>
        <taxon>Euteleostomi</taxon>
        <taxon>Amphibia</taxon>
        <taxon>Batrachia</taxon>
        <taxon>Anura</taxon>
        <taxon>Neobatrachia</taxon>
        <taxon>Hyloidea</taxon>
        <taxon>Dendrobatidae</taxon>
        <taxon>Dendrobatinae</taxon>
        <taxon>Ranitomeya</taxon>
    </lineage>
</organism>
<protein>
    <recommendedName>
        <fullName evidence="1">non-specific serine/threonine protein kinase</fullName>
        <ecNumber evidence="1">2.7.11.1</ecNumber>
    </recommendedName>
</protein>
<evidence type="ECO:0000256" key="3">
    <source>
        <dbReference type="ARBA" id="ARBA00022679"/>
    </source>
</evidence>